<dbReference type="InterPro" id="IPR051572">
    <property type="entry name" value="VTC_Complex_Subunit"/>
</dbReference>
<accession>A0A6A6G7T5</accession>
<dbReference type="InterPro" id="IPR042267">
    <property type="entry name" value="VTC_sf"/>
</dbReference>
<feature type="compositionally biased region" description="Basic and acidic residues" evidence="6">
    <location>
        <begin position="113"/>
        <end position="124"/>
    </location>
</feature>
<evidence type="ECO:0000256" key="4">
    <source>
        <dbReference type="ARBA" id="ARBA00022989"/>
    </source>
</evidence>
<name>A0A6A6G7T5_9PEZI</name>
<evidence type="ECO:0000256" key="7">
    <source>
        <dbReference type="SAM" id="Phobius"/>
    </source>
</evidence>
<dbReference type="GO" id="GO:0033254">
    <property type="term" value="C:vacuolar transporter chaperone complex"/>
    <property type="evidence" value="ECO:0007669"/>
    <property type="project" value="TreeGrafter"/>
</dbReference>
<dbReference type="PANTHER" id="PTHR46140:SF2">
    <property type="entry name" value="VACUOLAR TRANSPORTER CHAPERONE 3 COMPLEX SUBUNIT 3-RELATED"/>
    <property type="match status" value="1"/>
</dbReference>
<feature type="domain" description="SPX" evidence="8">
    <location>
        <begin position="1"/>
        <end position="178"/>
    </location>
</feature>
<evidence type="ECO:0000313" key="9">
    <source>
        <dbReference type="EMBL" id="KAF2221450.1"/>
    </source>
</evidence>
<gene>
    <name evidence="9" type="ORF">BDZ85DRAFT_17173</name>
</gene>
<dbReference type="Gene3D" id="3.20.100.30">
    <property type="entry name" value="VTC, catalytic tunnel domain"/>
    <property type="match status" value="1"/>
</dbReference>
<proteinExistence type="predicted"/>
<dbReference type="CDD" id="cd14480">
    <property type="entry name" value="SPX_VTC2_like"/>
    <property type="match status" value="1"/>
</dbReference>
<comment type="subcellular location">
    <subcellularLocation>
        <location evidence="1">Vacuole membrane</location>
        <topology evidence="1">Multi-pass membrane protein</topology>
    </subcellularLocation>
</comment>
<organism evidence="9 10">
    <name type="scientific">Elsinoe ampelina</name>
    <dbReference type="NCBI Taxonomy" id="302913"/>
    <lineage>
        <taxon>Eukaryota</taxon>
        <taxon>Fungi</taxon>
        <taxon>Dikarya</taxon>
        <taxon>Ascomycota</taxon>
        <taxon>Pezizomycotina</taxon>
        <taxon>Dothideomycetes</taxon>
        <taxon>Dothideomycetidae</taxon>
        <taxon>Myriangiales</taxon>
        <taxon>Elsinoaceae</taxon>
        <taxon>Elsinoe</taxon>
    </lineage>
</organism>
<feature type="transmembrane region" description="Helical" evidence="7">
    <location>
        <begin position="751"/>
        <end position="771"/>
    </location>
</feature>
<reference evidence="10" key="1">
    <citation type="journal article" date="2020" name="Stud. Mycol.">
        <title>101 Dothideomycetes genomes: A test case for predicting lifestyles and emergence of pathogens.</title>
        <authorList>
            <person name="Haridas S."/>
            <person name="Albert R."/>
            <person name="Binder M."/>
            <person name="Bloem J."/>
            <person name="LaButti K."/>
            <person name="Salamov A."/>
            <person name="Andreopoulos B."/>
            <person name="Baker S."/>
            <person name="Barry K."/>
            <person name="Bills G."/>
            <person name="Bluhm B."/>
            <person name="Cannon C."/>
            <person name="Castanera R."/>
            <person name="Culley D."/>
            <person name="Daum C."/>
            <person name="Ezra D."/>
            <person name="Gonzalez J."/>
            <person name="Henrissat B."/>
            <person name="Kuo A."/>
            <person name="Liang C."/>
            <person name="Lipzen A."/>
            <person name="Lutzoni F."/>
            <person name="Magnuson J."/>
            <person name="Mondo S."/>
            <person name="Nolan M."/>
            <person name="Ohm R."/>
            <person name="Pangilinan J."/>
            <person name="Park H.-J."/>
            <person name="Ramirez L."/>
            <person name="Alfaro M."/>
            <person name="Sun H."/>
            <person name="Tritt A."/>
            <person name="Yoshinaga Y."/>
            <person name="Zwiers L.-H."/>
            <person name="Turgeon B."/>
            <person name="Goodwin S."/>
            <person name="Spatafora J."/>
            <person name="Crous P."/>
            <person name="Grigoriev I."/>
        </authorList>
    </citation>
    <scope>NUCLEOTIDE SEQUENCE [LARGE SCALE GENOMIC DNA]</scope>
    <source>
        <strain evidence="10">CECT 20119</strain>
    </source>
</reference>
<dbReference type="InterPro" id="IPR004331">
    <property type="entry name" value="SPX_dom"/>
</dbReference>
<evidence type="ECO:0000256" key="3">
    <source>
        <dbReference type="ARBA" id="ARBA00022692"/>
    </source>
</evidence>
<dbReference type="PROSITE" id="PS51382">
    <property type="entry name" value="SPX"/>
    <property type="match status" value="1"/>
</dbReference>
<keyword evidence="5 7" id="KW-0472">Membrane</keyword>
<evidence type="ECO:0000256" key="5">
    <source>
        <dbReference type="ARBA" id="ARBA00023136"/>
    </source>
</evidence>
<dbReference type="OrthoDB" id="6493944at2759"/>
<keyword evidence="4 7" id="KW-1133">Transmembrane helix</keyword>
<dbReference type="GO" id="GO:0006799">
    <property type="term" value="P:polyphosphate biosynthetic process"/>
    <property type="evidence" value="ECO:0007669"/>
    <property type="project" value="UniProtKB-ARBA"/>
</dbReference>
<protein>
    <submittedName>
        <fullName evidence="9">VTC domain-containing protein</fullName>
    </submittedName>
</protein>
<dbReference type="Proteomes" id="UP000799538">
    <property type="component" value="Unassembled WGS sequence"/>
</dbReference>
<evidence type="ECO:0000313" key="10">
    <source>
        <dbReference type="Proteomes" id="UP000799538"/>
    </source>
</evidence>
<evidence type="ECO:0000256" key="6">
    <source>
        <dbReference type="SAM" id="MobiDB-lite"/>
    </source>
</evidence>
<dbReference type="GO" id="GO:0000329">
    <property type="term" value="C:fungal-type vacuole membrane"/>
    <property type="evidence" value="ECO:0007669"/>
    <property type="project" value="TreeGrafter"/>
</dbReference>
<dbReference type="InterPro" id="IPR018966">
    <property type="entry name" value="VTC_domain"/>
</dbReference>
<evidence type="ECO:0000256" key="2">
    <source>
        <dbReference type="ARBA" id="ARBA00022554"/>
    </source>
</evidence>
<keyword evidence="10" id="KW-1185">Reference proteome</keyword>
<feature type="region of interest" description="Disordered" evidence="6">
    <location>
        <begin position="551"/>
        <end position="618"/>
    </location>
</feature>
<dbReference type="EMBL" id="ML992510">
    <property type="protein sequence ID" value="KAF2221450.1"/>
    <property type="molecule type" value="Genomic_DNA"/>
</dbReference>
<feature type="transmembrane region" description="Helical" evidence="7">
    <location>
        <begin position="686"/>
        <end position="704"/>
    </location>
</feature>
<feature type="transmembrane region" description="Helical" evidence="7">
    <location>
        <begin position="711"/>
        <end position="731"/>
    </location>
</feature>
<dbReference type="AlphaFoldDB" id="A0A6A6G7T5"/>
<dbReference type="InterPro" id="IPR003807">
    <property type="entry name" value="DUF202"/>
</dbReference>
<dbReference type="Pfam" id="PF09359">
    <property type="entry name" value="VTC"/>
    <property type="match status" value="1"/>
</dbReference>
<evidence type="ECO:0000259" key="8">
    <source>
        <dbReference type="PROSITE" id="PS51382"/>
    </source>
</evidence>
<feature type="region of interest" description="Disordered" evidence="6">
    <location>
        <begin position="89"/>
        <end position="124"/>
    </location>
</feature>
<dbReference type="FunFam" id="3.20.100.30:FF:000002">
    <property type="entry name" value="Vacuolar transporter chaperone"/>
    <property type="match status" value="1"/>
</dbReference>
<sequence length="799" mass="90467">MRFGQTLRNAVYPPWKDYYIDYNKLKKLLREDDSAASSPTRPADDKWTDDDAEKFYNELVNVQLEKVQSFHRDTYQKLRDRTTKVEQKLDPIASAGKISESQDGQEAQPKSNGEGKKAVPSEEERKTILKDALKELDGITKEISELEKYSRINYTGFLKIAKKHDRKRGGRISVRSPLKSLLVKVPFNKEDYSPLLYRISTTYSFVRQQLDGKEAGASFSDSQSGGESYTSHKFWVHPDNLLEVKTNILRRLPVLVYNPQTSKVAEAGQRDPTLTSIYLDNSNFDLYNGKVEHQGTASSLRLRWYDQLSGKPEIMFEKKTVNEDNTSSEKRFPIKDKYIQSFINGENHMEKQIKKLEDRSGPESPEAQGFKTAVEDIQTLIKEKELQPVLRANYTRTAFQIPGDSRVRISLDTNLAFIREDAIDTDRPIRDPEDWHRHDIDDANLEYPFKTIRKGEISRFPFGILEIKIRGHKSYEWIEDLMSSHLVREAPRFSKFVHGVAELFEDNVNAFPFWLSALDEDIRQKPEDAFKAEQERRQRQAEDEIAVGSFIGKSAMSKTPPGKLSALSPVASPDQGSPVATRAAEESNRRSIDGVARDPASAATAGEPDSDDDDPVVLSSSAGLKSLFPGFSTSKYARLRLARQSKDPDAPLPPGVRKPEYWIKDQGPVKVEGKVWLANQRTFIKWQHVSVLLASLSLGLFNAAGENNNVARGLAVVYTALAGFIGLWGWWVYRWRSDLIRKRSGKDFDALTGPVVTCVGLIVALVLNFGFKYSELKKRHTTEEWGVVGINGTGIVTQF</sequence>
<keyword evidence="2" id="KW-0926">Vacuole</keyword>
<dbReference type="Pfam" id="PF02656">
    <property type="entry name" value="DUF202"/>
    <property type="match status" value="1"/>
</dbReference>
<feature type="compositionally biased region" description="Basic and acidic residues" evidence="6">
    <location>
        <begin position="583"/>
        <end position="596"/>
    </location>
</feature>
<evidence type="ECO:0000256" key="1">
    <source>
        <dbReference type="ARBA" id="ARBA00004128"/>
    </source>
</evidence>
<feature type="compositionally biased region" description="Polar residues" evidence="6">
    <location>
        <begin position="99"/>
        <end position="111"/>
    </location>
</feature>
<dbReference type="PANTHER" id="PTHR46140">
    <property type="entry name" value="VACUOLAR TRANSPORTER CHAPERONE 1-RELATED"/>
    <property type="match status" value="1"/>
</dbReference>
<keyword evidence="3 7" id="KW-0812">Transmembrane</keyword>